<accession>A0A1I7V397</accession>
<evidence type="ECO:0000256" key="5">
    <source>
        <dbReference type="SAM" id="Phobius"/>
    </source>
</evidence>
<dbReference type="InterPro" id="IPR020846">
    <property type="entry name" value="MFS_dom"/>
</dbReference>
<dbReference type="GO" id="GO:0015149">
    <property type="term" value="F:hexose transmembrane transporter activity"/>
    <property type="evidence" value="ECO:0007669"/>
    <property type="project" value="TreeGrafter"/>
</dbReference>
<evidence type="ECO:0000256" key="2">
    <source>
        <dbReference type="ARBA" id="ARBA00022692"/>
    </source>
</evidence>
<dbReference type="PANTHER" id="PTHR23503:SF17">
    <property type="entry name" value="MAJOR FACILITATOR SUPERFAMILY (MFS) PROFILE DOMAIN-CONTAINING PROTEIN"/>
    <property type="match status" value="1"/>
</dbReference>
<keyword evidence="8" id="KW-1185">Reference proteome</keyword>
<dbReference type="InterPro" id="IPR005828">
    <property type="entry name" value="MFS_sugar_transport-like"/>
</dbReference>
<dbReference type="Pfam" id="PF00083">
    <property type="entry name" value="Sugar_tr"/>
    <property type="match status" value="1"/>
</dbReference>
<organism evidence="8 9">
    <name type="scientific">Caenorhabditis tropicalis</name>
    <dbReference type="NCBI Taxonomy" id="1561998"/>
    <lineage>
        <taxon>Eukaryota</taxon>
        <taxon>Metazoa</taxon>
        <taxon>Ecdysozoa</taxon>
        <taxon>Nematoda</taxon>
        <taxon>Chromadorea</taxon>
        <taxon>Rhabditida</taxon>
        <taxon>Rhabditina</taxon>
        <taxon>Rhabditomorpha</taxon>
        <taxon>Rhabditoidea</taxon>
        <taxon>Rhabditidae</taxon>
        <taxon>Peloderinae</taxon>
        <taxon>Caenorhabditis</taxon>
    </lineage>
</organism>
<dbReference type="PROSITE" id="PS50850">
    <property type="entry name" value="MFS"/>
    <property type="match status" value="1"/>
</dbReference>
<evidence type="ECO:0000256" key="1">
    <source>
        <dbReference type="ARBA" id="ARBA00004141"/>
    </source>
</evidence>
<protein>
    <submittedName>
        <fullName evidence="9">MFS domain-containing protein</fullName>
    </submittedName>
</protein>
<keyword evidence="2 5" id="KW-0812">Transmembrane</keyword>
<dbReference type="Proteomes" id="UP000095282">
    <property type="component" value="Unplaced"/>
</dbReference>
<evidence type="ECO:0000256" key="6">
    <source>
        <dbReference type="SAM" id="SignalP"/>
    </source>
</evidence>
<keyword evidence="3 5" id="KW-1133">Transmembrane helix</keyword>
<evidence type="ECO:0000256" key="4">
    <source>
        <dbReference type="ARBA" id="ARBA00023136"/>
    </source>
</evidence>
<feature type="transmembrane region" description="Helical" evidence="5">
    <location>
        <begin position="29"/>
        <end position="47"/>
    </location>
</feature>
<dbReference type="eggNOG" id="KOG0569">
    <property type="taxonomic scope" value="Eukaryota"/>
</dbReference>
<comment type="subcellular location">
    <subcellularLocation>
        <location evidence="1">Membrane</location>
        <topology evidence="1">Multi-pass membrane protein</topology>
    </subcellularLocation>
</comment>
<dbReference type="SUPFAM" id="SSF103473">
    <property type="entry name" value="MFS general substrate transporter"/>
    <property type="match status" value="1"/>
</dbReference>
<dbReference type="STRING" id="1561998.A0A1I7V397"/>
<feature type="transmembrane region" description="Helical" evidence="5">
    <location>
        <begin position="59"/>
        <end position="79"/>
    </location>
</feature>
<name>A0A1I7V397_9PELO</name>
<evidence type="ECO:0000313" key="8">
    <source>
        <dbReference type="Proteomes" id="UP000095282"/>
    </source>
</evidence>
<dbReference type="AlphaFoldDB" id="A0A1I7V397"/>
<keyword evidence="4 5" id="KW-0472">Membrane</keyword>
<dbReference type="InterPro" id="IPR045263">
    <property type="entry name" value="GLUT"/>
</dbReference>
<evidence type="ECO:0000259" key="7">
    <source>
        <dbReference type="PROSITE" id="PS50850"/>
    </source>
</evidence>
<evidence type="ECO:0000313" key="9">
    <source>
        <dbReference type="WBParaSite" id="Csp11.Scaffold630.g21949.t1"/>
    </source>
</evidence>
<dbReference type="Gene3D" id="1.20.1250.20">
    <property type="entry name" value="MFS general substrate transporter like domains"/>
    <property type="match status" value="1"/>
</dbReference>
<feature type="domain" description="Major facilitator superfamily (MFS) profile" evidence="7">
    <location>
        <begin position="1"/>
        <end position="124"/>
    </location>
</feature>
<dbReference type="WBParaSite" id="Csp11.Scaffold630.g21949.t1">
    <property type="protein sequence ID" value="Csp11.Scaffold630.g21949.t1"/>
    <property type="gene ID" value="Csp11.Scaffold630.g21949"/>
</dbReference>
<evidence type="ECO:0000256" key="3">
    <source>
        <dbReference type="ARBA" id="ARBA00022989"/>
    </source>
</evidence>
<reference evidence="9" key="1">
    <citation type="submission" date="2016-11" db="UniProtKB">
        <authorList>
            <consortium name="WormBaseParasite"/>
        </authorList>
    </citation>
    <scope>IDENTIFICATION</scope>
</reference>
<dbReference type="InterPro" id="IPR036259">
    <property type="entry name" value="MFS_trans_sf"/>
</dbReference>
<feature type="signal peptide" evidence="6">
    <location>
        <begin position="1"/>
        <end position="19"/>
    </location>
</feature>
<keyword evidence="6" id="KW-0732">Signal</keyword>
<dbReference type="GO" id="GO:0016020">
    <property type="term" value="C:membrane"/>
    <property type="evidence" value="ECO:0007669"/>
    <property type="project" value="UniProtKB-SubCell"/>
</dbReference>
<sequence>MGWSVSVSLYLSALFLTEASPKPNRGAIGMMTGISVQFGTVCGAIVGMPQIFGTVDRWWLIYATEIGIMLIFGAILPFFPESPGYLVQKGSNDRAKDAISYYHCCDDAENLLKELKEEQKNDTK</sequence>
<feature type="chain" id="PRO_5009309712" evidence="6">
    <location>
        <begin position="20"/>
        <end position="124"/>
    </location>
</feature>
<proteinExistence type="predicted"/>
<dbReference type="PANTHER" id="PTHR23503">
    <property type="entry name" value="SOLUTE CARRIER FAMILY 2"/>
    <property type="match status" value="1"/>
</dbReference>